<protein>
    <submittedName>
        <fullName evidence="1">Gp15 family bacteriophage protein</fullName>
    </submittedName>
</protein>
<evidence type="ECO:0000313" key="1">
    <source>
        <dbReference type="EMBL" id="WXL28603.1"/>
    </source>
</evidence>
<accession>A0ABZ2RNJ3</accession>
<dbReference type="Proteomes" id="UP001460679">
    <property type="component" value="Chromosome"/>
</dbReference>
<dbReference type="RefSeq" id="WP_205498930.1">
    <property type="nucleotide sequence ID" value="NZ_CP148066.1"/>
</dbReference>
<dbReference type="EMBL" id="CP148066">
    <property type="protein sequence ID" value="WXL28603.1"/>
    <property type="molecule type" value="Genomic_DNA"/>
</dbReference>
<reference evidence="1" key="1">
    <citation type="submission" date="2024-03" db="EMBL/GenBank/DDBJ databases">
        <title>Complete genome sequence of Mycoplasma gypis type strain B1/T1.</title>
        <authorList>
            <person name="Spergser J."/>
        </authorList>
    </citation>
    <scope>NUCLEOTIDE SEQUENCE [LARGE SCALE GENOMIC DNA]</scope>
    <source>
        <strain evidence="1">B1/T1</strain>
    </source>
</reference>
<keyword evidence="2" id="KW-1185">Reference proteome</keyword>
<name>A0ABZ2RNJ3_9BACT</name>
<proteinExistence type="predicted"/>
<evidence type="ECO:0000313" key="2">
    <source>
        <dbReference type="Proteomes" id="UP001460679"/>
    </source>
</evidence>
<sequence>MSLLNCDDILNINEKDIFIFHGQEFEIDTSFLSVINFQKYTETKDLNNILNTSAEANEQFLKIFFAKPEQFIQFFELLKKYPVKHIQQIIEQLFTFWYQQTIPYIEQNETEKK</sequence>
<gene>
    <name evidence="1" type="ORF">WG616_01045</name>
</gene>
<organism evidence="1 2">
    <name type="scientific">[Mycoplasma] gypis</name>
    <dbReference type="NCBI Taxonomy" id="92404"/>
    <lineage>
        <taxon>Bacteria</taxon>
        <taxon>Bacillati</taxon>
        <taxon>Mycoplasmatota</taxon>
        <taxon>Mycoplasmoidales</taxon>
        <taxon>Metamycoplasmataceae</taxon>
        <taxon>Metamycoplasma</taxon>
    </lineage>
</organism>